<evidence type="ECO:0000313" key="2">
    <source>
        <dbReference type="Proteomes" id="UP000287361"/>
    </source>
</evidence>
<gene>
    <name evidence="1" type="ORF">KGMB03357_21840</name>
</gene>
<name>A0A401LG82_9FIRM</name>
<dbReference type="EMBL" id="BHVZ01000014">
    <property type="protein sequence ID" value="GCB30523.1"/>
    <property type="molecule type" value="Genomic_DNA"/>
</dbReference>
<organism evidence="1 2">
    <name type="scientific">Anaerotignum faecicola</name>
    <dbReference type="NCBI Taxonomy" id="2358141"/>
    <lineage>
        <taxon>Bacteria</taxon>
        <taxon>Bacillati</taxon>
        <taxon>Bacillota</taxon>
        <taxon>Clostridia</taxon>
        <taxon>Lachnospirales</taxon>
        <taxon>Anaerotignaceae</taxon>
        <taxon>Anaerotignum</taxon>
    </lineage>
</organism>
<protein>
    <submittedName>
        <fullName evidence="1">Uncharacterized protein</fullName>
    </submittedName>
</protein>
<reference evidence="1 2" key="1">
    <citation type="submission" date="2018-10" db="EMBL/GenBank/DDBJ databases">
        <title>Draft Genome Sequence of Anaerotignum sp. KCTC 15736.</title>
        <authorList>
            <person name="Choi S.H."/>
            <person name="Kim J.S."/>
            <person name="Kang S.W."/>
            <person name="Lee J.S."/>
            <person name="Park S.H."/>
        </authorList>
    </citation>
    <scope>NUCLEOTIDE SEQUENCE [LARGE SCALE GENOMIC DNA]</scope>
    <source>
        <strain evidence="1 2">KCTC 15736</strain>
    </source>
</reference>
<dbReference type="Proteomes" id="UP000287361">
    <property type="component" value="Unassembled WGS sequence"/>
</dbReference>
<sequence length="86" mass="10001">MIPQITKATAEELGLTPGCEVIFHYTVIGTGEEKLRKIRKRRKGTVTDLYAHLFRITWTGAKWKECFAYSMLQRREGSWIEIKGVR</sequence>
<keyword evidence="2" id="KW-1185">Reference proteome</keyword>
<dbReference type="AlphaFoldDB" id="A0A401LG82"/>
<accession>A0A401LG82</accession>
<comment type="caution">
    <text evidence="1">The sequence shown here is derived from an EMBL/GenBank/DDBJ whole genome shotgun (WGS) entry which is preliminary data.</text>
</comment>
<evidence type="ECO:0000313" key="1">
    <source>
        <dbReference type="EMBL" id="GCB30523.1"/>
    </source>
</evidence>
<proteinExistence type="predicted"/>